<evidence type="ECO:0000256" key="1">
    <source>
        <dbReference type="ARBA" id="ARBA00005591"/>
    </source>
</evidence>
<protein>
    <recommendedName>
        <fullName evidence="2">peptide-methionine (S)-S-oxide reductase</fullName>
        <ecNumber evidence="2">1.8.4.11</ecNumber>
    </recommendedName>
    <alternativeName>
        <fullName evidence="4">Peptide-methionine (S)-S-oxide reductase</fullName>
    </alternativeName>
</protein>
<dbReference type="EMBL" id="CP014500">
    <property type="protein sequence ID" value="ANB11218.1"/>
    <property type="molecule type" value="Genomic_DNA"/>
</dbReference>
<evidence type="ECO:0000313" key="9">
    <source>
        <dbReference type="Proteomes" id="UP000189580"/>
    </source>
</evidence>
<comment type="similarity">
    <text evidence="1">Belongs to the MsrA Met sulfoxide reductase family.</text>
</comment>
<evidence type="ECO:0000259" key="7">
    <source>
        <dbReference type="Pfam" id="PF01625"/>
    </source>
</evidence>
<dbReference type="AlphaFoldDB" id="A0A161HIX0"/>
<name>A0A161HIX0_9ASCO</name>
<dbReference type="Pfam" id="PF01625">
    <property type="entry name" value="PMSR"/>
    <property type="match status" value="1"/>
</dbReference>
<comment type="catalytic activity">
    <reaction evidence="5">
        <text>L-methionyl-[protein] + [thioredoxin]-disulfide + H2O = L-methionyl-(S)-S-oxide-[protein] + [thioredoxin]-dithiol</text>
        <dbReference type="Rhea" id="RHEA:14217"/>
        <dbReference type="Rhea" id="RHEA-COMP:10698"/>
        <dbReference type="Rhea" id="RHEA-COMP:10700"/>
        <dbReference type="Rhea" id="RHEA-COMP:12313"/>
        <dbReference type="Rhea" id="RHEA-COMP:12315"/>
        <dbReference type="ChEBI" id="CHEBI:15377"/>
        <dbReference type="ChEBI" id="CHEBI:16044"/>
        <dbReference type="ChEBI" id="CHEBI:29950"/>
        <dbReference type="ChEBI" id="CHEBI:44120"/>
        <dbReference type="ChEBI" id="CHEBI:50058"/>
        <dbReference type="EC" id="1.8.4.11"/>
    </reaction>
</comment>
<dbReference type="GeneID" id="30036107"/>
<dbReference type="RefSeq" id="XP_018733695.1">
    <property type="nucleotide sequence ID" value="XM_018881069.1"/>
</dbReference>
<keyword evidence="3" id="KW-0560">Oxidoreductase</keyword>
<dbReference type="OrthoDB" id="77405at2759"/>
<accession>A0A161HIX0</accession>
<dbReference type="FunFam" id="3.30.1060.10:FF:000006">
    <property type="entry name" value="Peptide methionine sulfoxide reductase"/>
    <property type="match status" value="1"/>
</dbReference>
<proteinExistence type="inferred from homology"/>
<dbReference type="HAMAP" id="MF_01401">
    <property type="entry name" value="MsrA"/>
    <property type="match status" value="1"/>
</dbReference>
<evidence type="ECO:0000256" key="2">
    <source>
        <dbReference type="ARBA" id="ARBA00012502"/>
    </source>
</evidence>
<organism evidence="8 9">
    <name type="scientific">Sugiyamaella lignohabitans</name>
    <dbReference type="NCBI Taxonomy" id="796027"/>
    <lineage>
        <taxon>Eukaryota</taxon>
        <taxon>Fungi</taxon>
        <taxon>Dikarya</taxon>
        <taxon>Ascomycota</taxon>
        <taxon>Saccharomycotina</taxon>
        <taxon>Dipodascomycetes</taxon>
        <taxon>Dipodascales</taxon>
        <taxon>Trichomonascaceae</taxon>
        <taxon>Sugiyamaella</taxon>
    </lineage>
</organism>
<dbReference type="GO" id="GO:0008113">
    <property type="term" value="F:peptide-methionine (S)-S-oxide reductase activity"/>
    <property type="evidence" value="ECO:0007669"/>
    <property type="project" value="UniProtKB-EC"/>
</dbReference>
<reference evidence="8 9" key="1">
    <citation type="submission" date="2016-02" db="EMBL/GenBank/DDBJ databases">
        <title>Complete genome sequence and transcriptome regulation of the pentose utilising yeast Sugiyamaella lignohabitans.</title>
        <authorList>
            <person name="Bellasio M."/>
            <person name="Peymann A."/>
            <person name="Valli M."/>
            <person name="Sipitzky M."/>
            <person name="Graf A."/>
            <person name="Sauer M."/>
            <person name="Marx H."/>
            <person name="Mattanovich D."/>
        </authorList>
    </citation>
    <scope>NUCLEOTIDE SEQUENCE [LARGE SCALE GENOMIC DNA]</scope>
    <source>
        <strain evidence="8 9">CBS 10342</strain>
    </source>
</reference>
<evidence type="ECO:0000256" key="6">
    <source>
        <dbReference type="ARBA" id="ARBA00048782"/>
    </source>
</evidence>
<sequence>MASGNFFPKLLVRLLSSSSPKMSATKISPTLDTVGYQVATVGAGCFWGVEHIYRKHFGNGKGLIDARVGYSGGTTTNPSYKQVCTSGTGHAEALQITFDPSLVTYDTLIDFFFRMHDPTQLNRQGPDQGTQYRSVIFTHDDEQQKVAEEVKERMQKTFYKDPIVTKIEPIEAFWDAETYHQLYLHKNPTGYECPSHYVRTKPQL</sequence>
<dbReference type="SUPFAM" id="SSF55068">
    <property type="entry name" value="Peptide methionine sulfoxide reductase"/>
    <property type="match status" value="1"/>
</dbReference>
<keyword evidence="9" id="KW-1185">Reference proteome</keyword>
<evidence type="ECO:0000256" key="3">
    <source>
        <dbReference type="ARBA" id="ARBA00023002"/>
    </source>
</evidence>
<evidence type="ECO:0000256" key="4">
    <source>
        <dbReference type="ARBA" id="ARBA00030643"/>
    </source>
</evidence>
<dbReference type="KEGG" id="slb:AWJ20_4020"/>
<dbReference type="InterPro" id="IPR036509">
    <property type="entry name" value="Met_Sox_Rdtase_MsrA_sf"/>
</dbReference>
<dbReference type="PANTHER" id="PTHR43774:SF1">
    <property type="entry name" value="PEPTIDE METHIONINE SULFOXIDE REDUCTASE MSRA 2"/>
    <property type="match status" value="1"/>
</dbReference>
<dbReference type="Gene3D" id="3.30.1060.10">
    <property type="entry name" value="Peptide methionine sulphoxide reductase MsrA"/>
    <property type="match status" value="1"/>
</dbReference>
<evidence type="ECO:0000313" key="8">
    <source>
        <dbReference type="EMBL" id="ANB11218.1"/>
    </source>
</evidence>
<dbReference type="NCBIfam" id="TIGR00401">
    <property type="entry name" value="msrA"/>
    <property type="match status" value="1"/>
</dbReference>
<dbReference type="InterPro" id="IPR002569">
    <property type="entry name" value="Met_Sox_Rdtase_MsrA_dom"/>
</dbReference>
<dbReference type="PANTHER" id="PTHR43774">
    <property type="entry name" value="PEPTIDE METHIONINE SULFOXIDE REDUCTASE"/>
    <property type="match status" value="1"/>
</dbReference>
<feature type="domain" description="Peptide methionine sulphoxide reductase MsrA" evidence="7">
    <location>
        <begin position="39"/>
        <end position="193"/>
    </location>
</feature>
<dbReference type="EC" id="1.8.4.11" evidence="2"/>
<evidence type="ECO:0000256" key="5">
    <source>
        <dbReference type="ARBA" id="ARBA00047806"/>
    </source>
</evidence>
<comment type="catalytic activity">
    <reaction evidence="6">
        <text>[thioredoxin]-disulfide + L-methionine + H2O = L-methionine (S)-S-oxide + [thioredoxin]-dithiol</text>
        <dbReference type="Rhea" id="RHEA:19993"/>
        <dbReference type="Rhea" id="RHEA-COMP:10698"/>
        <dbReference type="Rhea" id="RHEA-COMP:10700"/>
        <dbReference type="ChEBI" id="CHEBI:15377"/>
        <dbReference type="ChEBI" id="CHEBI:29950"/>
        <dbReference type="ChEBI" id="CHEBI:50058"/>
        <dbReference type="ChEBI" id="CHEBI:57844"/>
        <dbReference type="ChEBI" id="CHEBI:58772"/>
        <dbReference type="EC" id="1.8.4.11"/>
    </reaction>
</comment>
<dbReference type="Proteomes" id="UP000189580">
    <property type="component" value="Chromosome c"/>
</dbReference>
<dbReference type="GO" id="GO:0034599">
    <property type="term" value="P:cellular response to oxidative stress"/>
    <property type="evidence" value="ECO:0007669"/>
    <property type="project" value="UniProtKB-ARBA"/>
</dbReference>
<gene>
    <name evidence="8" type="primary">MXR1</name>
    <name evidence="8" type="ORF">AWJ20_4020</name>
</gene>